<dbReference type="RefSeq" id="WP_366923604.1">
    <property type="nucleotide sequence ID" value="NZ_CP121694.1"/>
</dbReference>
<dbReference type="PANTHER" id="PTHR43343">
    <property type="entry name" value="PEPTIDASE S12"/>
    <property type="match status" value="1"/>
</dbReference>
<evidence type="ECO:0000313" key="6">
    <source>
        <dbReference type="Proteomes" id="UP001329915"/>
    </source>
</evidence>
<name>A0AAU0UJD2_9FIRM</name>
<dbReference type="GO" id="GO:0004252">
    <property type="term" value="F:serine-type endopeptidase activity"/>
    <property type="evidence" value="ECO:0007669"/>
    <property type="project" value="InterPro"/>
</dbReference>
<dbReference type="InterPro" id="IPR001940">
    <property type="entry name" value="Peptidase_S1C"/>
</dbReference>
<reference evidence="5 6" key="1">
    <citation type="submission" date="2023-04" db="EMBL/GenBank/DDBJ databases">
        <authorList>
            <person name="Hsu D."/>
        </authorList>
    </citation>
    <scope>NUCLEOTIDE SEQUENCE [LARGE SCALE GENOMIC DNA]</scope>
    <source>
        <strain evidence="5 6">MK1</strain>
    </source>
</reference>
<feature type="transmembrane region" description="Helical" evidence="3">
    <location>
        <begin position="20"/>
        <end position="41"/>
    </location>
</feature>
<evidence type="ECO:0000256" key="2">
    <source>
        <dbReference type="ARBA" id="ARBA00022801"/>
    </source>
</evidence>
<dbReference type="AlphaFoldDB" id="A0AAU0UJD2"/>
<dbReference type="Gene3D" id="2.30.42.10">
    <property type="match status" value="1"/>
</dbReference>
<evidence type="ECO:0000256" key="3">
    <source>
        <dbReference type="SAM" id="Phobius"/>
    </source>
</evidence>
<dbReference type="InterPro" id="IPR001478">
    <property type="entry name" value="PDZ"/>
</dbReference>
<accession>A0AAU0UJD2</accession>
<dbReference type="InterPro" id="IPR009003">
    <property type="entry name" value="Peptidase_S1_PA"/>
</dbReference>
<dbReference type="PANTHER" id="PTHR43343:SF3">
    <property type="entry name" value="PROTEASE DO-LIKE 8, CHLOROPLASTIC"/>
    <property type="match status" value="1"/>
</dbReference>
<keyword evidence="2" id="KW-0378">Hydrolase</keyword>
<keyword evidence="3" id="KW-1133">Transmembrane helix</keyword>
<dbReference type="InterPro" id="IPR036034">
    <property type="entry name" value="PDZ_sf"/>
</dbReference>
<dbReference type="Pfam" id="PF13180">
    <property type="entry name" value="PDZ_2"/>
    <property type="match status" value="1"/>
</dbReference>
<protein>
    <submittedName>
        <fullName evidence="5">Trypsin-like peptidase domain-containing protein</fullName>
    </submittedName>
</protein>
<dbReference type="InterPro" id="IPR051201">
    <property type="entry name" value="Chloro_Bact_Ser_Proteases"/>
</dbReference>
<keyword evidence="6" id="KW-1185">Reference proteome</keyword>
<dbReference type="Gene3D" id="2.40.10.120">
    <property type="match status" value="1"/>
</dbReference>
<dbReference type="EMBL" id="CP121694">
    <property type="protein sequence ID" value="WRO20718.1"/>
    <property type="molecule type" value="Genomic_DNA"/>
</dbReference>
<dbReference type="Pfam" id="PF13365">
    <property type="entry name" value="Trypsin_2"/>
    <property type="match status" value="1"/>
</dbReference>
<gene>
    <name evidence="5" type="ORF">MFMK1_000507</name>
</gene>
<dbReference type="SMART" id="SM00228">
    <property type="entry name" value="PDZ"/>
    <property type="match status" value="1"/>
</dbReference>
<feature type="domain" description="PDZ" evidence="4">
    <location>
        <begin position="293"/>
        <end position="371"/>
    </location>
</feature>
<sequence length="385" mass="41265">MMQQFYDDYRPRRFGFLRTIVVAIISAVVGGLVALTFFPYFSSQGALPQPSPGQDNSYLQQPANPPVVVQPGDNPVVTIAETVGPAVVAINNIQENRGGFFSSPHGAVSSGSGVIFDAQKGYIVTNFHVVADANRLIVYLDEERQYEAKLVAGDSRTDLAVIQIDAPDLPEARFGNSAQLKVGETAIAIGNPLGRFARSVTVGVISALDRELIVQSAAGEEVTLQLIQTDAAINPGNSGGALVNTRGELVGINSAKIARQDIEGLGFAIPIDDARPIIKDLISKGYVSRPFIGIFGFSEISEQMSKWYEMPVGIYIGGVVENGPAAKAGMQERDVMVSLDDKKLETTADLYDFLNNHSPGDKVTAAVIRNGKKIKVEVTLGEMPR</sequence>
<keyword evidence="3" id="KW-0812">Transmembrane</keyword>
<keyword evidence="3" id="KW-0472">Membrane</keyword>
<dbReference type="Proteomes" id="UP001329915">
    <property type="component" value="Chromosome"/>
</dbReference>
<dbReference type="PRINTS" id="PR00834">
    <property type="entry name" value="PROTEASES2C"/>
</dbReference>
<evidence type="ECO:0000256" key="1">
    <source>
        <dbReference type="ARBA" id="ARBA00022670"/>
    </source>
</evidence>
<dbReference type="SUPFAM" id="SSF50156">
    <property type="entry name" value="PDZ domain-like"/>
    <property type="match status" value="1"/>
</dbReference>
<organism evidence="5 6">
    <name type="scientific">Metallumcola ferriviriculae</name>
    <dbReference type="NCBI Taxonomy" id="3039180"/>
    <lineage>
        <taxon>Bacteria</taxon>
        <taxon>Bacillati</taxon>
        <taxon>Bacillota</taxon>
        <taxon>Clostridia</taxon>
        <taxon>Neomoorellales</taxon>
        <taxon>Desulfitibacteraceae</taxon>
        <taxon>Metallumcola</taxon>
    </lineage>
</organism>
<dbReference type="SUPFAM" id="SSF50494">
    <property type="entry name" value="Trypsin-like serine proteases"/>
    <property type="match status" value="1"/>
</dbReference>
<evidence type="ECO:0000259" key="4">
    <source>
        <dbReference type="SMART" id="SM00228"/>
    </source>
</evidence>
<proteinExistence type="predicted"/>
<dbReference type="KEGG" id="dbc:MFMK1_000507"/>
<dbReference type="GO" id="GO:0006508">
    <property type="term" value="P:proteolysis"/>
    <property type="evidence" value="ECO:0007669"/>
    <property type="project" value="UniProtKB-KW"/>
</dbReference>
<keyword evidence="1" id="KW-0645">Protease</keyword>
<evidence type="ECO:0000313" key="5">
    <source>
        <dbReference type="EMBL" id="WRO20718.1"/>
    </source>
</evidence>